<evidence type="ECO:0000256" key="2">
    <source>
        <dbReference type="ARBA" id="ARBA00023015"/>
    </source>
</evidence>
<dbReference type="InterPro" id="IPR013324">
    <property type="entry name" value="RNA_pol_sigma_r3/r4-like"/>
</dbReference>
<keyword evidence="4" id="KW-0804">Transcription</keyword>
<dbReference type="PANTHER" id="PTHR43133:SF51">
    <property type="entry name" value="RNA POLYMERASE SIGMA FACTOR"/>
    <property type="match status" value="1"/>
</dbReference>
<dbReference type="Gene3D" id="1.10.10.10">
    <property type="entry name" value="Winged helix-like DNA-binding domain superfamily/Winged helix DNA-binding domain"/>
    <property type="match status" value="1"/>
</dbReference>
<dbReference type="InterPro" id="IPR013325">
    <property type="entry name" value="RNA_pol_sigma_r2"/>
</dbReference>
<proteinExistence type="inferred from homology"/>
<feature type="domain" description="RNA polymerase sigma-70 region 2" evidence="5">
    <location>
        <begin position="38"/>
        <end position="101"/>
    </location>
</feature>
<dbReference type="EMBL" id="AP021858">
    <property type="protein sequence ID" value="BBO22521.1"/>
    <property type="molecule type" value="Genomic_DNA"/>
</dbReference>
<evidence type="ECO:0000313" key="8">
    <source>
        <dbReference type="Proteomes" id="UP000662873"/>
    </source>
</evidence>
<dbReference type="SUPFAM" id="SSF88659">
    <property type="entry name" value="Sigma3 and sigma4 domains of RNA polymerase sigma factors"/>
    <property type="match status" value="1"/>
</dbReference>
<dbReference type="Gene3D" id="1.10.1740.10">
    <property type="match status" value="1"/>
</dbReference>
<evidence type="ECO:0000256" key="1">
    <source>
        <dbReference type="ARBA" id="ARBA00010641"/>
    </source>
</evidence>
<keyword evidence="2" id="KW-0805">Transcription regulation</keyword>
<dbReference type="InterPro" id="IPR013249">
    <property type="entry name" value="RNA_pol_sigma70_r4_t2"/>
</dbReference>
<keyword evidence="3" id="KW-0731">Sigma factor</keyword>
<dbReference type="SUPFAM" id="SSF88946">
    <property type="entry name" value="Sigma2 domain of RNA polymerase sigma factors"/>
    <property type="match status" value="1"/>
</dbReference>
<dbReference type="Pfam" id="PF04542">
    <property type="entry name" value="Sigma70_r2"/>
    <property type="match status" value="1"/>
</dbReference>
<dbReference type="GO" id="GO:0016987">
    <property type="term" value="F:sigma factor activity"/>
    <property type="evidence" value="ECO:0007669"/>
    <property type="project" value="UniProtKB-KW"/>
</dbReference>
<dbReference type="GO" id="GO:0003677">
    <property type="term" value="F:DNA binding"/>
    <property type="evidence" value="ECO:0007669"/>
    <property type="project" value="InterPro"/>
</dbReference>
<dbReference type="InterPro" id="IPR039425">
    <property type="entry name" value="RNA_pol_sigma-70-like"/>
</dbReference>
<evidence type="ECO:0000313" key="7">
    <source>
        <dbReference type="EMBL" id="BBO22521.1"/>
    </source>
</evidence>
<evidence type="ECO:0000259" key="5">
    <source>
        <dbReference type="Pfam" id="PF04542"/>
    </source>
</evidence>
<evidence type="ECO:0000256" key="4">
    <source>
        <dbReference type="ARBA" id="ARBA00023163"/>
    </source>
</evidence>
<dbReference type="CDD" id="cd06171">
    <property type="entry name" value="Sigma70_r4"/>
    <property type="match status" value="1"/>
</dbReference>
<dbReference type="InterPro" id="IPR007627">
    <property type="entry name" value="RNA_pol_sigma70_r2"/>
</dbReference>
<dbReference type="InterPro" id="IPR014284">
    <property type="entry name" value="RNA_pol_sigma-70_dom"/>
</dbReference>
<dbReference type="KEGG" id="npy:NPRO_01160"/>
<dbReference type="PANTHER" id="PTHR43133">
    <property type="entry name" value="RNA POLYMERASE ECF-TYPE SIGMA FACTO"/>
    <property type="match status" value="1"/>
</dbReference>
<dbReference type="AlphaFoldDB" id="A0A809S7V3"/>
<gene>
    <name evidence="7" type="ORF">NPRO_01160</name>
</gene>
<evidence type="ECO:0000259" key="6">
    <source>
        <dbReference type="Pfam" id="PF08281"/>
    </source>
</evidence>
<dbReference type="NCBIfam" id="TIGR02937">
    <property type="entry name" value="sigma70-ECF"/>
    <property type="match status" value="1"/>
</dbReference>
<dbReference type="InterPro" id="IPR036388">
    <property type="entry name" value="WH-like_DNA-bd_sf"/>
</dbReference>
<dbReference type="GO" id="GO:0006352">
    <property type="term" value="P:DNA-templated transcription initiation"/>
    <property type="evidence" value="ECO:0007669"/>
    <property type="project" value="InterPro"/>
</dbReference>
<evidence type="ECO:0000256" key="3">
    <source>
        <dbReference type="ARBA" id="ARBA00023082"/>
    </source>
</evidence>
<organism evidence="7 8">
    <name type="scientific">Candidatus Nitrosymbiomonas proteolyticus</name>
    <dbReference type="NCBI Taxonomy" id="2608984"/>
    <lineage>
        <taxon>Bacteria</taxon>
        <taxon>Bacillati</taxon>
        <taxon>Armatimonadota</taxon>
        <taxon>Armatimonadota incertae sedis</taxon>
        <taxon>Candidatus Nitrosymbiomonas</taxon>
    </lineage>
</organism>
<dbReference type="Proteomes" id="UP000662873">
    <property type="component" value="Chromosome"/>
</dbReference>
<reference evidence="7" key="1">
    <citation type="journal article" name="DNA Res.">
        <title>The physiological potential of anammox bacteria as revealed by their core genome structure.</title>
        <authorList>
            <person name="Okubo T."/>
            <person name="Toyoda A."/>
            <person name="Fukuhara K."/>
            <person name="Uchiyama I."/>
            <person name="Harigaya Y."/>
            <person name="Kuroiwa M."/>
            <person name="Suzuki T."/>
            <person name="Murakami Y."/>
            <person name="Suwa Y."/>
            <person name="Takami H."/>
        </authorList>
    </citation>
    <scope>NUCLEOTIDE SEQUENCE</scope>
    <source>
        <strain evidence="7">317325-2</strain>
    </source>
</reference>
<comment type="similarity">
    <text evidence="1">Belongs to the sigma-70 factor family. ECF subfamily.</text>
</comment>
<feature type="domain" description="RNA polymerase sigma factor 70 region 4 type 2" evidence="6">
    <location>
        <begin position="126"/>
        <end position="179"/>
    </location>
</feature>
<protein>
    <submittedName>
        <fullName evidence="7">RNA polymerase factor sigma-70</fullName>
    </submittedName>
</protein>
<accession>A0A809S7V3</accession>
<name>A0A809S7V3_9BACT</name>
<sequence>MGVEVSDAASVDVDTEQLIPGYLSGDGPIGDLLAGKVREALNRIVRRYNLKPQDYEEIVQETMLQVFARIPEFDQSRGSFESWLVGFLANTVRTHRRREVRVRIADIPVDEVQSLSYEMGALAGEREALKAAIDTLDVLDRELLHMRYSLGMSSEEIAANSDMNAPQVRKRISRAMERLRCHPSIQGLIL</sequence>
<dbReference type="Pfam" id="PF08281">
    <property type="entry name" value="Sigma70_r4_2"/>
    <property type="match status" value="1"/>
</dbReference>